<organism evidence="2 3">
    <name type="scientific">Polyangium jinanense</name>
    <dbReference type="NCBI Taxonomy" id="2829994"/>
    <lineage>
        <taxon>Bacteria</taxon>
        <taxon>Pseudomonadati</taxon>
        <taxon>Myxococcota</taxon>
        <taxon>Polyangia</taxon>
        <taxon>Polyangiales</taxon>
        <taxon>Polyangiaceae</taxon>
        <taxon>Polyangium</taxon>
    </lineage>
</organism>
<protein>
    <submittedName>
        <fullName evidence="2">VCBS repeat-containing protein</fullName>
    </submittedName>
</protein>
<keyword evidence="1" id="KW-0732">Signal</keyword>
<reference evidence="2 3" key="1">
    <citation type="submission" date="2021-04" db="EMBL/GenBank/DDBJ databases">
        <title>Genome analysis of Polyangium sp.</title>
        <authorList>
            <person name="Li Y."/>
            <person name="Wang J."/>
        </authorList>
    </citation>
    <scope>NUCLEOTIDE SEQUENCE [LARGE SCALE GENOMIC DNA]</scope>
    <source>
        <strain evidence="2 3">SDU14</strain>
    </source>
</reference>
<sequence length="923" mass="96066">MGNSSISFRRRAALLGLAAFLGAVAVASCESLENVDKNECGNRVLEPGEDCDGNLVPGEEAVNDLTTVPPNLCGATCRYVCNLADDPNVVCPADFGCGIDGTCRKPGGLSTPPLSIGGGGVRRFLSGDFDGDGRQDAVALGDNSLDIMFFGTNGLIDRSINVPNERRLPGVGDIDGDGTSDLVLNLGDALGVLSGQDNRTLKPWSYHSGELEGGATRLVPLGWLNDENTLLAFITKEGQTHLETITVNGNAEPVHKKVGGMQELVLPGTLVGAVAVSENTKSDSKCPVVAFELASTPSQVVILSCGESGKLAEDPKHTMMPLPLGGAAWAGAFFADANNNGDDDLLVGAAERLHFLANDGTGKFMEAVNPQVGSPPSPLVVEPGTCGGRVLAGPPLAVGDLDGNRALDIVDARGVLYNPYYKEEAIKKSCISPSSVSWAHAIIGDFNGNGLPDVLASRSTQTLLDVWSSVPGGELNTFTVPVEELVGELALGDFDGDSVDDAVLLYAPPPSPGNEMMTTPNELIVLFGRPLAAPEAPFSLGFYRNLEHIATGRVKGTNAIGAPDLLDDLVVLSAAAGDSGEAQGMPKPFTIIEGNVGRRLLAPLTIKGTSAGAPEGTMPVTADAPTQIVVSHFGVEACNMQGGPGGSAQGTRATIAAATESAVWLAGCRQDGSSLRVLEGLDTGKSSMLLTPVNYSQNRDALGVFLKAETGGRGLWVADYDPKTGFEASPKLDDISSVLEDLVLPNPDPFDAPAVVVDVDGNGRSDVALLVNTVSPMNAARPRSAVAIYWNDGTGTETLDGKRPPTVIEIPQKLLEEPDTSTENNSSSDDLIQGIADIAFLNIDGDAARELVLLTQRGLYVLDLGTAQDGKRAFKLPEDDNPFARLPGGQALLAIDANSDGVDDLLVAEGPRLLLFLGKEAAR</sequence>
<gene>
    <name evidence="2" type="ORF">KEG57_44560</name>
</gene>
<evidence type="ECO:0000256" key="1">
    <source>
        <dbReference type="SAM" id="SignalP"/>
    </source>
</evidence>
<dbReference type="AlphaFoldDB" id="A0A9X4AYZ5"/>
<comment type="caution">
    <text evidence="2">The sequence shown here is derived from an EMBL/GenBank/DDBJ whole genome shotgun (WGS) entry which is preliminary data.</text>
</comment>
<feature type="chain" id="PRO_5040915935" evidence="1">
    <location>
        <begin position="28"/>
        <end position="923"/>
    </location>
</feature>
<dbReference type="EMBL" id="JAGTJJ010000055">
    <property type="protein sequence ID" value="MDC3987622.1"/>
    <property type="molecule type" value="Genomic_DNA"/>
</dbReference>
<dbReference type="InterPro" id="IPR028994">
    <property type="entry name" value="Integrin_alpha_N"/>
</dbReference>
<proteinExistence type="predicted"/>
<evidence type="ECO:0000313" key="2">
    <source>
        <dbReference type="EMBL" id="MDC3987622.1"/>
    </source>
</evidence>
<dbReference type="SUPFAM" id="SSF69318">
    <property type="entry name" value="Integrin alpha N-terminal domain"/>
    <property type="match status" value="2"/>
</dbReference>
<evidence type="ECO:0000313" key="3">
    <source>
        <dbReference type="Proteomes" id="UP001151081"/>
    </source>
</evidence>
<dbReference type="Proteomes" id="UP001151081">
    <property type="component" value="Unassembled WGS sequence"/>
</dbReference>
<name>A0A9X4AYZ5_9BACT</name>
<keyword evidence="3" id="KW-1185">Reference proteome</keyword>
<feature type="signal peptide" evidence="1">
    <location>
        <begin position="1"/>
        <end position="27"/>
    </location>
</feature>
<dbReference type="RefSeq" id="WP_272459645.1">
    <property type="nucleotide sequence ID" value="NZ_JAGTJJ010000055.1"/>
</dbReference>
<accession>A0A9X4AYZ5</accession>
<dbReference type="PANTHER" id="PTHR46580">
    <property type="entry name" value="SENSOR KINASE-RELATED"/>
    <property type="match status" value="1"/>
</dbReference>
<dbReference type="PANTHER" id="PTHR46580:SF2">
    <property type="entry name" value="MAM DOMAIN-CONTAINING PROTEIN"/>
    <property type="match status" value="1"/>
</dbReference>